<feature type="transmembrane region" description="Helical" evidence="1">
    <location>
        <begin position="21"/>
        <end position="45"/>
    </location>
</feature>
<evidence type="ECO:0000313" key="3">
    <source>
        <dbReference type="EMBL" id="PVE47052.1"/>
    </source>
</evidence>
<keyword evidence="4" id="KW-1185">Reference proteome</keyword>
<name>A0A2T7UQW0_9RHOB</name>
<comment type="caution">
    <text evidence="3">The sequence shown here is derived from an EMBL/GenBank/DDBJ whole genome shotgun (WGS) entry which is preliminary data.</text>
</comment>
<evidence type="ECO:0000259" key="2">
    <source>
        <dbReference type="Pfam" id="PF07811"/>
    </source>
</evidence>
<keyword evidence="1" id="KW-0812">Transmembrane</keyword>
<feature type="domain" description="TadE-like" evidence="2">
    <location>
        <begin position="17"/>
        <end position="59"/>
    </location>
</feature>
<evidence type="ECO:0000313" key="4">
    <source>
        <dbReference type="Proteomes" id="UP000244810"/>
    </source>
</evidence>
<organism evidence="3 4">
    <name type="scientific">Pararhodobacter aggregans</name>
    <dbReference type="NCBI Taxonomy" id="404875"/>
    <lineage>
        <taxon>Bacteria</taxon>
        <taxon>Pseudomonadati</taxon>
        <taxon>Pseudomonadota</taxon>
        <taxon>Alphaproteobacteria</taxon>
        <taxon>Rhodobacterales</taxon>
        <taxon>Paracoccaceae</taxon>
        <taxon>Pararhodobacter</taxon>
    </lineage>
</organism>
<dbReference type="AlphaFoldDB" id="A0A2T7UQW0"/>
<keyword evidence="1" id="KW-0472">Membrane</keyword>
<dbReference type="RefSeq" id="WP_107752064.1">
    <property type="nucleotide sequence ID" value="NZ_QBKF01000006.1"/>
</dbReference>
<keyword evidence="1" id="KW-1133">Transmembrane helix</keyword>
<dbReference type="InterPro" id="IPR012495">
    <property type="entry name" value="TadE-like_dom"/>
</dbReference>
<evidence type="ECO:0000256" key="1">
    <source>
        <dbReference type="SAM" id="Phobius"/>
    </source>
</evidence>
<sequence>MSPRRPLLRRFARSQTGSATIEFVLTVPLVLMFLFSAVDFGTVMLRQVFLDRSVDIAVRQVRLGNITGAQFSRFRDMICENSFMIQDCQNAIAIELRPVDTQNWSGLADPAQCINRELELSPVLSFAPSAGLQQLMLIRVCAVVDPFLSLTGLVLGMPTDSSGGYHIVSHAAFANEPA</sequence>
<gene>
    <name evidence="3" type="ORF">DDE23_12400</name>
</gene>
<accession>A0A2T7UQW0</accession>
<proteinExistence type="predicted"/>
<dbReference type="EMBL" id="QDDR01000006">
    <property type="protein sequence ID" value="PVE47052.1"/>
    <property type="molecule type" value="Genomic_DNA"/>
</dbReference>
<dbReference type="Pfam" id="PF07811">
    <property type="entry name" value="TadE"/>
    <property type="match status" value="1"/>
</dbReference>
<protein>
    <submittedName>
        <fullName evidence="3">Flp pilus assembly protein TadG</fullName>
    </submittedName>
</protein>
<dbReference type="Proteomes" id="UP000244810">
    <property type="component" value="Unassembled WGS sequence"/>
</dbReference>
<dbReference type="OrthoDB" id="7907064at2"/>
<reference evidence="3 4" key="1">
    <citation type="journal article" date="2011" name="Syst. Appl. Microbiol.">
        <title>Defluviimonas denitrificans gen. nov., sp. nov., and Pararhodobacter aggregans gen. nov., sp. nov., non-phototrophic Rhodobacteraceae from the biofilter of a marine aquaculture.</title>
        <authorList>
            <person name="Foesel B.U."/>
            <person name="Drake H.L."/>
            <person name="Schramm A."/>
        </authorList>
    </citation>
    <scope>NUCLEOTIDE SEQUENCE [LARGE SCALE GENOMIC DNA]</scope>
    <source>
        <strain evidence="3 4">D1-19</strain>
    </source>
</reference>